<dbReference type="NCBIfam" id="NF005304">
    <property type="entry name" value="PRK06835.1"/>
    <property type="match status" value="1"/>
</dbReference>
<dbReference type="InterPro" id="IPR027417">
    <property type="entry name" value="P-loop_NTPase"/>
</dbReference>
<dbReference type="PANTHER" id="PTHR30050">
    <property type="entry name" value="CHROMOSOMAL REPLICATION INITIATOR PROTEIN DNAA"/>
    <property type="match status" value="1"/>
</dbReference>
<dbReference type="InterPro" id="IPR002611">
    <property type="entry name" value="IstB_ATP-bd"/>
</dbReference>
<gene>
    <name evidence="2" type="primary">dnaA_45</name>
    <name evidence="2" type="ORF">SDC9_85725</name>
</gene>
<organism evidence="2">
    <name type="scientific">bioreactor metagenome</name>
    <dbReference type="NCBI Taxonomy" id="1076179"/>
    <lineage>
        <taxon>unclassified sequences</taxon>
        <taxon>metagenomes</taxon>
        <taxon>ecological metagenomes</taxon>
    </lineage>
</organism>
<reference evidence="2" key="1">
    <citation type="submission" date="2019-08" db="EMBL/GenBank/DDBJ databases">
        <authorList>
            <person name="Kucharzyk K."/>
            <person name="Murdoch R.W."/>
            <person name="Higgins S."/>
            <person name="Loffler F."/>
        </authorList>
    </citation>
    <scope>NUCLEOTIDE SEQUENCE</scope>
</reference>
<dbReference type="Pfam" id="PF01695">
    <property type="entry name" value="IstB_IS21"/>
    <property type="match status" value="1"/>
</dbReference>
<proteinExistence type="predicted"/>
<dbReference type="GO" id="GO:0006260">
    <property type="term" value="P:DNA replication"/>
    <property type="evidence" value="ECO:0007669"/>
    <property type="project" value="TreeGrafter"/>
</dbReference>
<name>A0A644ZK85_9ZZZZ</name>
<dbReference type="EMBL" id="VSSQ01008520">
    <property type="protein sequence ID" value="MPM39093.1"/>
    <property type="molecule type" value="Genomic_DNA"/>
</dbReference>
<evidence type="ECO:0000259" key="1">
    <source>
        <dbReference type="SMART" id="SM00382"/>
    </source>
</evidence>
<dbReference type="CDD" id="cd00009">
    <property type="entry name" value="AAA"/>
    <property type="match status" value="1"/>
</dbReference>
<dbReference type="GO" id="GO:0005524">
    <property type="term" value="F:ATP binding"/>
    <property type="evidence" value="ECO:0007669"/>
    <property type="project" value="InterPro"/>
</dbReference>
<evidence type="ECO:0000313" key="2">
    <source>
        <dbReference type="EMBL" id="MPM39093.1"/>
    </source>
</evidence>
<accession>A0A644ZK85</accession>
<feature type="domain" description="AAA+ ATPase" evidence="1">
    <location>
        <begin position="100"/>
        <end position="237"/>
    </location>
</feature>
<dbReference type="SUPFAM" id="SSF52540">
    <property type="entry name" value="P-loop containing nucleoside triphosphate hydrolases"/>
    <property type="match status" value="1"/>
</dbReference>
<dbReference type="AlphaFoldDB" id="A0A644ZK85"/>
<dbReference type="InterPro" id="IPR003593">
    <property type="entry name" value="AAA+_ATPase"/>
</dbReference>
<protein>
    <submittedName>
        <fullName evidence="2">Chromosomal replication initiator protein DnaA</fullName>
    </submittedName>
</protein>
<sequence length="245" mass="28232">MIYSELGINEEYFDNAYRCKICKDTGFVNGKECACFRQYLIKRAYGRALLNGISENETFDNFNLDYYSKNVKDKNGLTHYDNMRIVYTSCYKFAENFGKKNTNLLLMGKTGLGKTFLCNSIAKKVLEKGFTVIYLSAGRLFKTLQEEQFNNNDDTEFSAFFDDVLSVDLLIIDDMGTEFPTVLTGSQIFNILNERIINKRSTVISTNMMPEGIKELYSDRVLSRLTDSFEFLILIGEDIRIKKKL</sequence>
<dbReference type="Gene3D" id="3.40.50.300">
    <property type="entry name" value="P-loop containing nucleotide triphosphate hydrolases"/>
    <property type="match status" value="1"/>
</dbReference>
<comment type="caution">
    <text evidence="2">The sequence shown here is derived from an EMBL/GenBank/DDBJ whole genome shotgun (WGS) entry which is preliminary data.</text>
</comment>
<dbReference type="SMART" id="SM00382">
    <property type="entry name" value="AAA"/>
    <property type="match status" value="1"/>
</dbReference>
<dbReference type="PANTHER" id="PTHR30050:SF4">
    <property type="entry name" value="ATP-BINDING PROTEIN RV3427C IN INSERTION SEQUENCE-RELATED"/>
    <property type="match status" value="1"/>
</dbReference>